<dbReference type="Proteomes" id="UP000616151">
    <property type="component" value="Unassembled WGS sequence"/>
</dbReference>
<proteinExistence type="predicted"/>
<reference evidence="1" key="1">
    <citation type="submission" date="2021-01" db="EMBL/GenBank/DDBJ databases">
        <authorList>
            <person name="Sun Q."/>
        </authorList>
    </citation>
    <scope>NUCLEOTIDE SEQUENCE</scope>
    <source>
        <strain evidence="1">YIM B02566</strain>
    </source>
</reference>
<name>A0ACC5RC76_9HYPH</name>
<evidence type="ECO:0000313" key="1">
    <source>
        <dbReference type="EMBL" id="MBK1870213.1"/>
    </source>
</evidence>
<dbReference type="EMBL" id="JAENHL010000008">
    <property type="protein sequence ID" value="MBK1870213.1"/>
    <property type="molecule type" value="Genomic_DNA"/>
</dbReference>
<evidence type="ECO:0000313" key="2">
    <source>
        <dbReference type="Proteomes" id="UP000616151"/>
    </source>
</evidence>
<protein>
    <submittedName>
        <fullName evidence="1">ABC transporter substrate-binding protein</fullName>
    </submittedName>
</protein>
<gene>
    <name evidence="1" type="ORF">JHL16_27875</name>
</gene>
<comment type="caution">
    <text evidence="1">The sequence shown here is derived from an EMBL/GenBank/DDBJ whole genome shotgun (WGS) entry which is preliminary data.</text>
</comment>
<accession>A0ACC5RC76</accession>
<sequence length="409" mass="43304">MSVQSLLKNAAHGLAGAALAAIVGATAPVTAQADTIKIGAPIPQTGPFASDGGVMEKAIKLAVEDLNKAGGVLGQQVEVTFFDIGDLSPDKLQAAAANLIDRGKSDFIVTGYGGFGPDIPAFCPQGVPFIHNDAFTSVVDMMNSMGCTSIFNASDVEASYGKVMFDQLAALGHQFPNKKIAIVHGPYEWESGLTKAMADAATAQGWEVVMNEEVPYESVQWQGILSKIREAQPALVHIEVLDAGLTYTFLQQYFDNPVKGAVVNAGYAASVPAFGDVVAQGKVEGVLGMTLSAQLPGPEGDAFIKRWQAAYNETPPWSLAAQLYDEVNMWAAAVKTAGSASDHAAVVKALKEMSFKGLTGTLKFDDKFKIPTSDASQPAFLFQVHDKALKPLMIGTRKTGDFVMPDWAK</sequence>
<keyword evidence="2" id="KW-1185">Reference proteome</keyword>
<organism evidence="1 2">
    <name type="scientific">Taklimakanibacter albus</name>
    <dbReference type="NCBI Taxonomy" id="2800327"/>
    <lineage>
        <taxon>Bacteria</taxon>
        <taxon>Pseudomonadati</taxon>
        <taxon>Pseudomonadota</taxon>
        <taxon>Alphaproteobacteria</taxon>
        <taxon>Hyphomicrobiales</taxon>
        <taxon>Aestuariivirgaceae</taxon>
        <taxon>Taklimakanibacter</taxon>
    </lineage>
</organism>